<organism evidence="2 3">
    <name type="scientific">Pleurodeles waltl</name>
    <name type="common">Iberian ribbed newt</name>
    <dbReference type="NCBI Taxonomy" id="8319"/>
    <lineage>
        <taxon>Eukaryota</taxon>
        <taxon>Metazoa</taxon>
        <taxon>Chordata</taxon>
        <taxon>Craniata</taxon>
        <taxon>Vertebrata</taxon>
        <taxon>Euteleostomi</taxon>
        <taxon>Amphibia</taxon>
        <taxon>Batrachia</taxon>
        <taxon>Caudata</taxon>
        <taxon>Salamandroidea</taxon>
        <taxon>Salamandridae</taxon>
        <taxon>Pleurodelinae</taxon>
        <taxon>Pleurodeles</taxon>
    </lineage>
</organism>
<proteinExistence type="predicted"/>
<dbReference type="EMBL" id="JANPWB010000008">
    <property type="protein sequence ID" value="KAJ1159498.1"/>
    <property type="molecule type" value="Genomic_DNA"/>
</dbReference>
<comment type="caution">
    <text evidence="2">The sequence shown here is derived from an EMBL/GenBank/DDBJ whole genome shotgun (WGS) entry which is preliminary data.</text>
</comment>
<feature type="region of interest" description="Disordered" evidence="1">
    <location>
        <begin position="35"/>
        <end position="100"/>
    </location>
</feature>
<accession>A0AAV7S8W8</accession>
<name>A0AAV7S8W8_PLEWA</name>
<sequence>MSRLPIGSFLHSQDFRNLKGEVPEIEERWRIKEEVFQVGSGGDPWKPVGPRGKEEPSEHSGSQRSEAEQNGEPARSNLGRRPPALGNKSLGPAMLQEKRD</sequence>
<reference evidence="2" key="1">
    <citation type="journal article" date="2022" name="bioRxiv">
        <title>Sequencing and chromosome-scale assembly of the giantPleurodeles waltlgenome.</title>
        <authorList>
            <person name="Brown T."/>
            <person name="Elewa A."/>
            <person name="Iarovenko S."/>
            <person name="Subramanian E."/>
            <person name="Araus A.J."/>
            <person name="Petzold A."/>
            <person name="Susuki M."/>
            <person name="Suzuki K.-i.T."/>
            <person name="Hayashi T."/>
            <person name="Toyoda A."/>
            <person name="Oliveira C."/>
            <person name="Osipova E."/>
            <person name="Leigh N.D."/>
            <person name="Simon A."/>
            <person name="Yun M.H."/>
        </authorList>
    </citation>
    <scope>NUCLEOTIDE SEQUENCE</scope>
    <source>
        <strain evidence="2">20211129_DDA</strain>
        <tissue evidence="2">Liver</tissue>
    </source>
</reference>
<evidence type="ECO:0000313" key="3">
    <source>
        <dbReference type="Proteomes" id="UP001066276"/>
    </source>
</evidence>
<keyword evidence="3" id="KW-1185">Reference proteome</keyword>
<gene>
    <name evidence="2" type="ORF">NDU88_000005</name>
</gene>
<protein>
    <submittedName>
        <fullName evidence="2">Uncharacterized protein</fullName>
    </submittedName>
</protein>
<evidence type="ECO:0000313" key="2">
    <source>
        <dbReference type="EMBL" id="KAJ1159498.1"/>
    </source>
</evidence>
<dbReference type="AlphaFoldDB" id="A0AAV7S8W8"/>
<dbReference type="Proteomes" id="UP001066276">
    <property type="component" value="Chromosome 4_2"/>
</dbReference>
<evidence type="ECO:0000256" key="1">
    <source>
        <dbReference type="SAM" id="MobiDB-lite"/>
    </source>
</evidence>